<dbReference type="EMBL" id="JAVIDA010000027">
    <property type="protein sequence ID" value="MDQ9072850.1"/>
    <property type="molecule type" value="Genomic_DNA"/>
</dbReference>
<dbReference type="AlphaFoldDB" id="A0AAW8JMS5"/>
<sequence length="178" mass="20542">MDSWHKFHLNQLASLIADEFVILYKKYTTHGDHLYAAALITDDDALTTYMMISTEKSKLQEHKGIEWEPNAWVQGLGDDNDTIGIRAFTPLMMKHFEEDIVPLFQQGFDYNIELNKNIKLFEEAMVKAKRDLITKLGDQINDIVFFVSIFGEPEIAINSAKLINNDSQNLRTFLQKNN</sequence>
<accession>A0AAW8JMS5</accession>
<reference evidence="1" key="1">
    <citation type="submission" date="2023-08" db="EMBL/GenBank/DDBJ databases">
        <title>Emergence of clinically-relevant ST2 carbapenem-resistant Acinetobacter baumannii strains in hospital sewages in Zhejiang, East of China.</title>
        <authorList>
            <person name="Kaichao C."/>
            <person name="Zhang R."/>
        </authorList>
    </citation>
    <scope>NUCLEOTIDE SEQUENCE</scope>
    <source>
        <strain evidence="1">M-SY-60</strain>
    </source>
</reference>
<protein>
    <submittedName>
        <fullName evidence="1">DUF4303 domain-containing protein</fullName>
    </submittedName>
</protein>
<dbReference type="RefSeq" id="WP_004871654.1">
    <property type="nucleotide sequence ID" value="NZ_BBLI01000038.1"/>
</dbReference>
<proteinExistence type="predicted"/>
<evidence type="ECO:0000313" key="1">
    <source>
        <dbReference type="EMBL" id="MDQ9072850.1"/>
    </source>
</evidence>
<evidence type="ECO:0000313" key="2">
    <source>
        <dbReference type="Proteomes" id="UP001243195"/>
    </source>
</evidence>
<comment type="caution">
    <text evidence="1">The sequence shown here is derived from an EMBL/GenBank/DDBJ whole genome shotgun (WGS) entry which is preliminary data.</text>
</comment>
<organism evidence="1 2">
    <name type="scientific">Acinetobacter gerneri</name>
    <dbReference type="NCBI Taxonomy" id="202952"/>
    <lineage>
        <taxon>Bacteria</taxon>
        <taxon>Pseudomonadati</taxon>
        <taxon>Pseudomonadota</taxon>
        <taxon>Gammaproteobacteria</taxon>
        <taxon>Moraxellales</taxon>
        <taxon>Moraxellaceae</taxon>
        <taxon>Acinetobacter</taxon>
    </lineage>
</organism>
<dbReference type="GeneID" id="84211736"/>
<gene>
    <name evidence="1" type="ORF">RFH51_15430</name>
</gene>
<name>A0AAW8JMS5_9GAMM</name>
<dbReference type="Proteomes" id="UP001243195">
    <property type="component" value="Unassembled WGS sequence"/>
</dbReference>